<dbReference type="Gene3D" id="1.10.287.130">
    <property type="match status" value="1"/>
</dbReference>
<dbReference type="AlphaFoldDB" id="A0A8J6N5B4"/>
<sequence>MAYKPTYEELAQKVKELEKEAVEHKKVEIALRKLQYYLDQITIGMYEDLMVIDRNFVIKDVNDGFIRKYGGNREKVIGRTCCEVTHGFDKPCSKSEHSCPATAVCNTGKPIRVEQVHRGSKGEELNVEIYAFPLFAEDGNIERVVEIFHNITDHKQAEQERIQREKLEGVLEMAAAVCHELGQPMQALYVHFDDMLEIISGHDALYSEVEGIMENARRMGKIIKKLQNIARYETRDYVRGIKIIDIDKAAELYGGNTNM</sequence>
<dbReference type="InterPro" id="IPR036097">
    <property type="entry name" value="HisK_dim/P_sf"/>
</dbReference>
<protein>
    <recommendedName>
        <fullName evidence="2">histidine kinase</fullName>
        <ecNumber evidence="2">2.7.13.3</ecNumber>
    </recommendedName>
</protein>
<evidence type="ECO:0000313" key="4">
    <source>
        <dbReference type="EMBL" id="MBC8199639.1"/>
    </source>
</evidence>
<evidence type="ECO:0000256" key="1">
    <source>
        <dbReference type="ARBA" id="ARBA00000085"/>
    </source>
</evidence>
<gene>
    <name evidence="4" type="ORF">H8E80_06295</name>
</gene>
<dbReference type="InterPro" id="IPR003661">
    <property type="entry name" value="HisK_dim/P_dom"/>
</dbReference>
<dbReference type="CDD" id="cd00130">
    <property type="entry name" value="PAS"/>
    <property type="match status" value="1"/>
</dbReference>
<dbReference type="CDD" id="cd00082">
    <property type="entry name" value="HisKA"/>
    <property type="match status" value="1"/>
</dbReference>
<dbReference type="EC" id="2.7.13.3" evidence="2"/>
<dbReference type="InterPro" id="IPR000700">
    <property type="entry name" value="PAS-assoc_C"/>
</dbReference>
<dbReference type="Pfam" id="PF13426">
    <property type="entry name" value="PAS_9"/>
    <property type="match status" value="1"/>
</dbReference>
<dbReference type="GO" id="GO:0000155">
    <property type="term" value="F:phosphorelay sensor kinase activity"/>
    <property type="evidence" value="ECO:0007669"/>
    <property type="project" value="InterPro"/>
</dbReference>
<dbReference type="InterPro" id="IPR035965">
    <property type="entry name" value="PAS-like_dom_sf"/>
</dbReference>
<proteinExistence type="predicted"/>
<dbReference type="SUPFAM" id="SSF55785">
    <property type="entry name" value="PYP-like sensor domain (PAS domain)"/>
    <property type="match status" value="1"/>
</dbReference>
<dbReference type="InterPro" id="IPR000014">
    <property type="entry name" value="PAS"/>
</dbReference>
<evidence type="ECO:0000313" key="5">
    <source>
        <dbReference type="Proteomes" id="UP000603545"/>
    </source>
</evidence>
<reference evidence="4 5" key="1">
    <citation type="submission" date="2020-08" db="EMBL/GenBank/DDBJ databases">
        <title>Bridging the membrane lipid divide: bacteria of the FCB group superphylum have the potential to synthesize archaeal ether lipids.</title>
        <authorList>
            <person name="Villanueva L."/>
            <person name="Von Meijenfeldt F.A.B."/>
            <person name="Westbye A.B."/>
            <person name="Yadav S."/>
            <person name="Hopmans E.C."/>
            <person name="Dutilh B.E."/>
            <person name="Sinninghe Damste J.S."/>
        </authorList>
    </citation>
    <scope>NUCLEOTIDE SEQUENCE [LARGE SCALE GENOMIC DNA]</scope>
    <source>
        <strain evidence="4">NIOZ-UU82</strain>
    </source>
</reference>
<dbReference type="Gene3D" id="3.30.450.20">
    <property type="entry name" value="PAS domain"/>
    <property type="match status" value="1"/>
</dbReference>
<evidence type="ECO:0000259" key="3">
    <source>
        <dbReference type="PROSITE" id="PS50113"/>
    </source>
</evidence>
<dbReference type="PROSITE" id="PS50113">
    <property type="entry name" value="PAC"/>
    <property type="match status" value="1"/>
</dbReference>
<dbReference type="NCBIfam" id="TIGR00229">
    <property type="entry name" value="sensory_box"/>
    <property type="match status" value="1"/>
</dbReference>
<organism evidence="4 5">
    <name type="scientific">Candidatus Desulfaltia bathyphila</name>
    <dbReference type="NCBI Taxonomy" id="2841697"/>
    <lineage>
        <taxon>Bacteria</taxon>
        <taxon>Pseudomonadati</taxon>
        <taxon>Thermodesulfobacteriota</taxon>
        <taxon>Desulfobacteria</taxon>
        <taxon>Desulfobacterales</taxon>
        <taxon>Desulfobacterales incertae sedis</taxon>
        <taxon>Candidatus Desulfaltia</taxon>
    </lineage>
</organism>
<feature type="domain" description="PAC" evidence="3">
    <location>
        <begin position="109"/>
        <end position="163"/>
    </location>
</feature>
<accession>A0A8J6N5B4</accession>
<name>A0A8J6N5B4_9BACT</name>
<comment type="caution">
    <text evidence="4">The sequence shown here is derived from an EMBL/GenBank/DDBJ whole genome shotgun (WGS) entry which is preliminary data.</text>
</comment>
<comment type="catalytic activity">
    <reaction evidence="1">
        <text>ATP + protein L-histidine = ADP + protein N-phospho-L-histidine.</text>
        <dbReference type="EC" id="2.7.13.3"/>
    </reaction>
</comment>
<dbReference type="SUPFAM" id="SSF47384">
    <property type="entry name" value="Homodimeric domain of signal transducing histidine kinase"/>
    <property type="match status" value="1"/>
</dbReference>
<dbReference type="Proteomes" id="UP000603545">
    <property type="component" value="Unassembled WGS sequence"/>
</dbReference>
<evidence type="ECO:0000256" key="2">
    <source>
        <dbReference type="ARBA" id="ARBA00012438"/>
    </source>
</evidence>
<dbReference type="EMBL" id="JACNLL010000058">
    <property type="protein sequence ID" value="MBC8199639.1"/>
    <property type="molecule type" value="Genomic_DNA"/>
</dbReference>